<dbReference type="AlphaFoldDB" id="A0A9K3JG25"/>
<protein>
    <submittedName>
        <fullName evidence="3">Transcription factor interactor and regulator CCHC(Zn) family</fullName>
    </submittedName>
</protein>
<organism evidence="3 4">
    <name type="scientific">Helianthus annuus</name>
    <name type="common">Common sunflower</name>
    <dbReference type="NCBI Taxonomy" id="4232"/>
    <lineage>
        <taxon>Eukaryota</taxon>
        <taxon>Viridiplantae</taxon>
        <taxon>Streptophyta</taxon>
        <taxon>Embryophyta</taxon>
        <taxon>Tracheophyta</taxon>
        <taxon>Spermatophyta</taxon>
        <taxon>Magnoliopsida</taxon>
        <taxon>eudicotyledons</taxon>
        <taxon>Gunneridae</taxon>
        <taxon>Pentapetalae</taxon>
        <taxon>asterids</taxon>
        <taxon>campanulids</taxon>
        <taxon>Asterales</taxon>
        <taxon>Asteraceae</taxon>
        <taxon>Asteroideae</taxon>
        <taxon>Heliantheae alliance</taxon>
        <taxon>Heliantheae</taxon>
        <taxon>Helianthus</taxon>
    </lineage>
</organism>
<keyword evidence="1" id="KW-0862">Zinc</keyword>
<dbReference type="InterPro" id="IPR036875">
    <property type="entry name" value="Znf_CCHC_sf"/>
</dbReference>
<feature type="domain" description="CCHC-type" evidence="2">
    <location>
        <begin position="58"/>
        <end position="73"/>
    </location>
</feature>
<dbReference type="Pfam" id="PF00098">
    <property type="entry name" value="zf-CCHC"/>
    <property type="match status" value="1"/>
</dbReference>
<reference evidence="3" key="1">
    <citation type="journal article" date="2017" name="Nature">
        <title>The sunflower genome provides insights into oil metabolism, flowering and Asterid evolution.</title>
        <authorList>
            <person name="Badouin H."/>
            <person name="Gouzy J."/>
            <person name="Grassa C.J."/>
            <person name="Murat F."/>
            <person name="Staton S.E."/>
            <person name="Cottret L."/>
            <person name="Lelandais-Briere C."/>
            <person name="Owens G.L."/>
            <person name="Carrere S."/>
            <person name="Mayjonade B."/>
            <person name="Legrand L."/>
            <person name="Gill N."/>
            <person name="Kane N.C."/>
            <person name="Bowers J.E."/>
            <person name="Hubner S."/>
            <person name="Bellec A."/>
            <person name="Berard A."/>
            <person name="Berges H."/>
            <person name="Blanchet N."/>
            <person name="Boniface M.C."/>
            <person name="Brunel D."/>
            <person name="Catrice O."/>
            <person name="Chaidir N."/>
            <person name="Claudel C."/>
            <person name="Donnadieu C."/>
            <person name="Faraut T."/>
            <person name="Fievet G."/>
            <person name="Helmstetter N."/>
            <person name="King M."/>
            <person name="Knapp S.J."/>
            <person name="Lai Z."/>
            <person name="Le Paslier M.C."/>
            <person name="Lippi Y."/>
            <person name="Lorenzon L."/>
            <person name="Mandel J.R."/>
            <person name="Marage G."/>
            <person name="Marchand G."/>
            <person name="Marquand E."/>
            <person name="Bret-Mestries E."/>
            <person name="Morien E."/>
            <person name="Nambeesan S."/>
            <person name="Nguyen T."/>
            <person name="Pegot-Espagnet P."/>
            <person name="Pouilly N."/>
            <person name="Raftis F."/>
            <person name="Sallet E."/>
            <person name="Schiex T."/>
            <person name="Thomas J."/>
            <person name="Vandecasteele C."/>
            <person name="Vares D."/>
            <person name="Vear F."/>
            <person name="Vautrin S."/>
            <person name="Crespi M."/>
            <person name="Mangin B."/>
            <person name="Burke J.M."/>
            <person name="Salse J."/>
            <person name="Munos S."/>
            <person name="Vincourt P."/>
            <person name="Rieseberg L.H."/>
            <person name="Langlade N.B."/>
        </authorList>
    </citation>
    <scope>NUCLEOTIDE SEQUENCE</scope>
    <source>
        <tissue evidence="3">Leaves</tissue>
    </source>
</reference>
<evidence type="ECO:0000313" key="3">
    <source>
        <dbReference type="EMBL" id="KAF5814991.1"/>
    </source>
</evidence>
<dbReference type="GO" id="GO:0008270">
    <property type="term" value="F:zinc ion binding"/>
    <property type="evidence" value="ECO:0007669"/>
    <property type="project" value="UniProtKB-KW"/>
</dbReference>
<keyword evidence="4" id="KW-1185">Reference proteome</keyword>
<evidence type="ECO:0000313" key="4">
    <source>
        <dbReference type="Proteomes" id="UP000215914"/>
    </source>
</evidence>
<keyword evidence="1" id="KW-0479">Metal-binding</keyword>
<dbReference type="SMART" id="SM00343">
    <property type="entry name" value="ZnF_C2HC"/>
    <property type="match status" value="1"/>
</dbReference>
<dbReference type="InterPro" id="IPR001878">
    <property type="entry name" value="Znf_CCHC"/>
</dbReference>
<dbReference type="GO" id="GO:0003676">
    <property type="term" value="F:nucleic acid binding"/>
    <property type="evidence" value="ECO:0007669"/>
    <property type="project" value="InterPro"/>
</dbReference>
<sequence>MAKEDYDQVDPKEMELMDIHWCMASLIRRAQRFMEITGRKCFEGPNMKIGFDKAKVTCFKCKQKGHFKGECTNNKADDSVNPFHEDYYKKAIYHHNNEQPSRKQIEEGSSKEKKQAMLTIHDVSSESSTIQDDNKWRIQEDEGFNWNDYIKDERKEQKWVLVAEIKQSREERHARIRLDEVYDAYKEVTRASRWSRDKECYVDP</sequence>
<dbReference type="EMBL" id="MNCJ02000318">
    <property type="protein sequence ID" value="KAF5814991.1"/>
    <property type="molecule type" value="Genomic_DNA"/>
</dbReference>
<dbReference type="Gramene" id="mRNA:HanXRQr2_Chr03g0117421">
    <property type="protein sequence ID" value="CDS:HanXRQr2_Chr03g0117421.1"/>
    <property type="gene ID" value="HanXRQr2_Chr03g0117421"/>
</dbReference>
<dbReference type="SUPFAM" id="SSF57756">
    <property type="entry name" value="Retrovirus zinc finger-like domains"/>
    <property type="match status" value="1"/>
</dbReference>
<gene>
    <name evidence="3" type="ORF">HanXRQr2_Chr03g0117421</name>
</gene>
<dbReference type="Proteomes" id="UP000215914">
    <property type="component" value="Unassembled WGS sequence"/>
</dbReference>
<dbReference type="PROSITE" id="PS50158">
    <property type="entry name" value="ZF_CCHC"/>
    <property type="match status" value="1"/>
</dbReference>
<evidence type="ECO:0000259" key="2">
    <source>
        <dbReference type="PROSITE" id="PS50158"/>
    </source>
</evidence>
<proteinExistence type="predicted"/>
<accession>A0A9K3JG25</accession>
<comment type="caution">
    <text evidence="3">The sequence shown here is derived from an EMBL/GenBank/DDBJ whole genome shotgun (WGS) entry which is preliminary data.</text>
</comment>
<reference evidence="3" key="2">
    <citation type="submission" date="2020-06" db="EMBL/GenBank/DDBJ databases">
        <title>Helianthus annuus Genome sequencing and assembly Release 2.</title>
        <authorList>
            <person name="Gouzy J."/>
            <person name="Langlade N."/>
            <person name="Munos S."/>
        </authorList>
    </citation>
    <scope>NUCLEOTIDE SEQUENCE</scope>
    <source>
        <tissue evidence="3">Leaves</tissue>
    </source>
</reference>
<evidence type="ECO:0000256" key="1">
    <source>
        <dbReference type="PROSITE-ProRule" id="PRU00047"/>
    </source>
</evidence>
<keyword evidence="1" id="KW-0863">Zinc-finger</keyword>
<dbReference type="Gene3D" id="4.10.60.10">
    <property type="entry name" value="Zinc finger, CCHC-type"/>
    <property type="match status" value="1"/>
</dbReference>
<name>A0A9K3JG25_HELAN</name>